<dbReference type="AlphaFoldDB" id="A0AA41X584"/>
<dbReference type="RefSeq" id="WP_254759069.1">
    <property type="nucleotide sequence ID" value="NZ_JANCLT010000005.1"/>
</dbReference>
<keyword evidence="3" id="KW-1185">Reference proteome</keyword>
<feature type="region of interest" description="Disordered" evidence="1">
    <location>
        <begin position="1"/>
        <end position="36"/>
    </location>
</feature>
<evidence type="ECO:0000313" key="2">
    <source>
        <dbReference type="EMBL" id="MCP8969156.1"/>
    </source>
</evidence>
<sequence length="36" mass="4247">MTSNSIEQIQSKQAKDEQNRKRQKGDHSKKLPNKQH</sequence>
<evidence type="ECO:0000313" key="3">
    <source>
        <dbReference type="Proteomes" id="UP001156102"/>
    </source>
</evidence>
<comment type="caution">
    <text evidence="2">The sequence shown here is derived from an EMBL/GenBank/DDBJ whole genome shotgun (WGS) entry which is preliminary data.</text>
</comment>
<feature type="compositionally biased region" description="Basic and acidic residues" evidence="1">
    <location>
        <begin position="13"/>
        <end position="29"/>
    </location>
</feature>
<dbReference type="Pfam" id="PF13215">
    <property type="entry name" value="DUF4023"/>
    <property type="match status" value="1"/>
</dbReference>
<accession>A0AA41X584</accession>
<proteinExistence type="predicted"/>
<dbReference type="InterPro" id="IPR025097">
    <property type="entry name" value="DUF4023"/>
</dbReference>
<protein>
    <submittedName>
        <fullName evidence="2">DUF4023 family protein</fullName>
    </submittedName>
</protein>
<evidence type="ECO:0000256" key="1">
    <source>
        <dbReference type="SAM" id="MobiDB-lite"/>
    </source>
</evidence>
<dbReference type="Proteomes" id="UP001156102">
    <property type="component" value="Unassembled WGS sequence"/>
</dbReference>
<organism evidence="2 3">
    <name type="scientific">Ectobacillus ponti</name>
    <dbReference type="NCBI Taxonomy" id="2961894"/>
    <lineage>
        <taxon>Bacteria</taxon>
        <taxon>Bacillati</taxon>
        <taxon>Bacillota</taxon>
        <taxon>Bacilli</taxon>
        <taxon>Bacillales</taxon>
        <taxon>Bacillaceae</taxon>
        <taxon>Ectobacillus</taxon>
    </lineage>
</organism>
<feature type="compositionally biased region" description="Polar residues" evidence="1">
    <location>
        <begin position="1"/>
        <end position="12"/>
    </location>
</feature>
<name>A0AA41X584_9BACI</name>
<gene>
    <name evidence="2" type="ORF">NK662_11450</name>
</gene>
<reference evidence="2" key="1">
    <citation type="submission" date="2022-07" db="EMBL/GenBank/DDBJ databases">
        <authorList>
            <person name="Li W.-J."/>
            <person name="Deng Q.-Q."/>
        </authorList>
    </citation>
    <scope>NUCLEOTIDE SEQUENCE</scope>
    <source>
        <strain evidence="2">SYSU M60031</strain>
    </source>
</reference>
<dbReference type="EMBL" id="JANCLT010000005">
    <property type="protein sequence ID" value="MCP8969156.1"/>
    <property type="molecule type" value="Genomic_DNA"/>
</dbReference>